<feature type="domain" description="4-oxalocrotonate tautomerase-like" evidence="3">
    <location>
        <begin position="3"/>
        <end position="59"/>
    </location>
</feature>
<keyword evidence="2" id="KW-0413">Isomerase</keyword>
<organism evidence="4 5">
    <name type="scientific">Catenulispora pinistramenti</name>
    <dbReference type="NCBI Taxonomy" id="2705254"/>
    <lineage>
        <taxon>Bacteria</taxon>
        <taxon>Bacillati</taxon>
        <taxon>Actinomycetota</taxon>
        <taxon>Actinomycetes</taxon>
        <taxon>Catenulisporales</taxon>
        <taxon>Catenulisporaceae</taxon>
        <taxon>Catenulispora</taxon>
    </lineage>
</organism>
<proteinExistence type="inferred from homology"/>
<dbReference type="Pfam" id="PF01361">
    <property type="entry name" value="Tautomerase"/>
    <property type="match status" value="1"/>
</dbReference>
<comment type="caution">
    <text evidence="4">The sequence shown here is derived from an EMBL/GenBank/DDBJ whole genome shotgun (WGS) entry which is preliminary data.</text>
</comment>
<evidence type="ECO:0000256" key="2">
    <source>
        <dbReference type="ARBA" id="ARBA00023235"/>
    </source>
</evidence>
<keyword evidence="5" id="KW-1185">Reference proteome</keyword>
<reference evidence="4 5" key="1">
    <citation type="submission" date="2020-02" db="EMBL/GenBank/DDBJ databases">
        <title>Acidophilic actinobacteria isolated from forest soil.</title>
        <authorList>
            <person name="Golinska P."/>
        </authorList>
    </citation>
    <scope>NUCLEOTIDE SEQUENCE [LARGE SCALE GENOMIC DNA]</scope>
    <source>
        <strain evidence="4 5">NL8</strain>
    </source>
</reference>
<evidence type="ECO:0000313" key="4">
    <source>
        <dbReference type="EMBL" id="MBS2547234.1"/>
    </source>
</evidence>
<dbReference type="Proteomes" id="UP000730482">
    <property type="component" value="Unassembled WGS sequence"/>
</dbReference>
<evidence type="ECO:0000256" key="1">
    <source>
        <dbReference type="ARBA" id="ARBA00006723"/>
    </source>
</evidence>
<dbReference type="EMBL" id="JAAFYZ010000024">
    <property type="protein sequence ID" value="MBS2547234.1"/>
    <property type="molecule type" value="Genomic_DNA"/>
</dbReference>
<sequence length="64" mass="7202">MPNITIHQMPKTVEQKREMAARITDAMVDVYKAPAETVHVWFQEVTTEDYAAGGQLVADKLAQK</sequence>
<dbReference type="InterPro" id="IPR004370">
    <property type="entry name" value="4-OT-like_dom"/>
</dbReference>
<protein>
    <submittedName>
        <fullName evidence="4">Tautomerase family protein</fullName>
    </submittedName>
</protein>
<gene>
    <name evidence="4" type="ORF">KGQ19_10145</name>
</gene>
<evidence type="ECO:0000259" key="3">
    <source>
        <dbReference type="Pfam" id="PF01361"/>
    </source>
</evidence>
<name>A0ABS5KME8_9ACTN</name>
<dbReference type="PANTHER" id="PTHR35530:SF1">
    <property type="entry name" value="2-HYDROXYMUCONATE TAUTOMERASE"/>
    <property type="match status" value="1"/>
</dbReference>
<accession>A0ABS5KME8</accession>
<dbReference type="RefSeq" id="WP_212008831.1">
    <property type="nucleotide sequence ID" value="NZ_JAAFYZ010000024.1"/>
</dbReference>
<comment type="similarity">
    <text evidence="1">Belongs to the 4-oxalocrotonate tautomerase family.</text>
</comment>
<dbReference type="Gene3D" id="3.30.429.10">
    <property type="entry name" value="Macrophage Migration Inhibitory Factor"/>
    <property type="match status" value="1"/>
</dbReference>
<dbReference type="PANTHER" id="PTHR35530">
    <property type="entry name" value="TAUTOMERASE-RELATED"/>
    <property type="match status" value="1"/>
</dbReference>
<evidence type="ECO:0000313" key="5">
    <source>
        <dbReference type="Proteomes" id="UP000730482"/>
    </source>
</evidence>
<dbReference type="SUPFAM" id="SSF55331">
    <property type="entry name" value="Tautomerase/MIF"/>
    <property type="match status" value="1"/>
</dbReference>
<dbReference type="InterPro" id="IPR014347">
    <property type="entry name" value="Tautomerase/MIF_sf"/>
</dbReference>